<comment type="caution">
    <text evidence="2">The sequence shown here is derived from an EMBL/GenBank/DDBJ whole genome shotgun (WGS) entry which is preliminary data.</text>
</comment>
<protein>
    <recommendedName>
        <fullName evidence="4">Helix-turn-helix domain-containing protein</fullName>
    </recommendedName>
</protein>
<evidence type="ECO:0008006" key="4">
    <source>
        <dbReference type="Google" id="ProtNLM"/>
    </source>
</evidence>
<dbReference type="Proteomes" id="UP000053398">
    <property type="component" value="Unassembled WGS sequence"/>
</dbReference>
<feature type="region of interest" description="Disordered" evidence="1">
    <location>
        <begin position="111"/>
        <end position="246"/>
    </location>
</feature>
<keyword evidence="3" id="KW-1185">Reference proteome</keyword>
<feature type="compositionally biased region" description="Basic and acidic residues" evidence="1">
    <location>
        <begin position="431"/>
        <end position="443"/>
    </location>
</feature>
<proteinExistence type="predicted"/>
<dbReference type="AlphaFoldDB" id="A0A124HPK1"/>
<accession>A0A124HPK1</accession>
<reference evidence="2 3" key="1">
    <citation type="submission" date="2015-10" db="EMBL/GenBank/DDBJ databases">
        <title>Draft genome sequence of Streptomyces corchorusii DSM 40340, type strain for the species Streptomyces corchorusii.</title>
        <authorList>
            <person name="Ruckert C."/>
            <person name="Winkler A."/>
            <person name="Kalinowski J."/>
            <person name="Kampfer P."/>
            <person name="Glaeser S."/>
        </authorList>
    </citation>
    <scope>NUCLEOTIDE SEQUENCE [LARGE SCALE GENOMIC DNA]</scope>
    <source>
        <strain evidence="2 3">DSM 40340</strain>
    </source>
</reference>
<feature type="compositionally biased region" description="Polar residues" evidence="1">
    <location>
        <begin position="446"/>
        <end position="457"/>
    </location>
</feature>
<evidence type="ECO:0000313" key="3">
    <source>
        <dbReference type="Proteomes" id="UP000053398"/>
    </source>
</evidence>
<organism evidence="2 3">
    <name type="scientific">Streptomyces corchorusii</name>
    <name type="common">Streptomyces chibaensis</name>
    <dbReference type="NCBI Taxonomy" id="1903"/>
    <lineage>
        <taxon>Bacteria</taxon>
        <taxon>Bacillati</taxon>
        <taxon>Actinomycetota</taxon>
        <taxon>Actinomycetes</taxon>
        <taxon>Kitasatosporales</taxon>
        <taxon>Streptomycetaceae</taxon>
        <taxon>Streptomyces</taxon>
    </lineage>
</organism>
<dbReference type="EMBL" id="LMWP01000002">
    <property type="protein sequence ID" value="KUN32472.1"/>
    <property type="molecule type" value="Genomic_DNA"/>
</dbReference>
<feature type="region of interest" description="Disordered" evidence="1">
    <location>
        <begin position="431"/>
        <end position="457"/>
    </location>
</feature>
<feature type="compositionally biased region" description="Low complexity" evidence="1">
    <location>
        <begin position="225"/>
        <end position="241"/>
    </location>
</feature>
<evidence type="ECO:0000256" key="1">
    <source>
        <dbReference type="SAM" id="MobiDB-lite"/>
    </source>
</evidence>
<feature type="compositionally biased region" description="Polar residues" evidence="1">
    <location>
        <begin position="191"/>
        <end position="200"/>
    </location>
</feature>
<gene>
    <name evidence="2" type="ORF">AQJ11_02810</name>
</gene>
<name>A0A124HPK1_STRCK</name>
<evidence type="ECO:0000313" key="2">
    <source>
        <dbReference type="EMBL" id="KUN32472.1"/>
    </source>
</evidence>
<sequence length="457" mass="49569">MSLYPILWAVEHAPVRDAEERAILMALVVKGDFDGMNCFRSYPTLAKVARVDPKTAGRKCREMEQRGILRRQTEFLSEVWLRIPESQRPVPWEVMIPASWYSRAQLAEINHQRESLGRPPITRQNRPDLPEAPPKAARSDKGKKRPKKEDQDADPGTESPGATGGNPGTESPRPTGGNPGTESPHPPDSESLAQGLTVPQPSERPSEIPSELAPSARSAADVRRTGAGSSARANGGSAATSKKLRLTREQGAAVRAVEAALPRPLLAQLPGQRIPRNNYRAVLAALESRTPEQIAARVGRRWVGWGFEPACHDGLIRSAVGAAMALIGPTPYCPDPSCEDGVMVDTGAECRVCVERRAHRRAAYNRGDDPRRTSRAAAPRPECIDCGRPLAGDIPADGMCRACRVTPTEAIAALKARWAAEDAARAEMEALHAEAAHRREQRAARSQTTPQDGTPPF</sequence>